<dbReference type="Proteomes" id="UP000272771">
    <property type="component" value="Chromosome"/>
</dbReference>
<dbReference type="Pfam" id="PF01298">
    <property type="entry name" value="TbpB_B_D"/>
    <property type="match status" value="1"/>
</dbReference>
<proteinExistence type="predicted"/>
<sequence length="198" mass="21175">MRKFLLLCISSALLSACGSGGAGTAATPDGTKINLDLGPTGAVEAATESGELKGWKQNASFYGAWVDDSGQFQEIRYQGTQTPVDNIPNSGIVTYYGNAVRYDSINSDILLDAKSRIRVDLGRKKVSGEIDMPGFRRNITLHEGHLNGATYSGHASVLGNSGGRYQGGLFGKHYEETAGIVKFENNPDLDTSFGGKRY</sequence>
<dbReference type="SUPFAM" id="SSF56925">
    <property type="entry name" value="OMPA-like"/>
    <property type="match status" value="1"/>
</dbReference>
<dbReference type="GO" id="GO:0009279">
    <property type="term" value="C:cell outer membrane"/>
    <property type="evidence" value="ECO:0007669"/>
    <property type="project" value="UniProtKB-SubCell"/>
</dbReference>
<dbReference type="AlphaFoldDB" id="A0A448VJG6"/>
<feature type="signal peptide" evidence="2">
    <location>
        <begin position="1"/>
        <end position="22"/>
    </location>
</feature>
<dbReference type="KEGG" id="nwe:SAMEA3174300_1097"/>
<evidence type="ECO:0000313" key="4">
    <source>
        <dbReference type="EMBL" id="VEJ49898.1"/>
    </source>
</evidence>
<dbReference type="InterPro" id="IPR011250">
    <property type="entry name" value="OMP/PagP_B-barrel"/>
</dbReference>
<evidence type="ECO:0000313" key="5">
    <source>
        <dbReference type="Proteomes" id="UP000272771"/>
    </source>
</evidence>
<keyword evidence="2" id="KW-0732">Signal</keyword>
<dbReference type="RefSeq" id="WP_004285054.1">
    <property type="nucleotide sequence ID" value="NZ_CAUJRG010000019.1"/>
</dbReference>
<protein>
    <recommendedName>
        <fullName evidence="3">Transferrin-binding protein B C-lobe/N-lobe beta-barrel domain-containing protein</fullName>
    </recommendedName>
</protein>
<evidence type="ECO:0000259" key="3">
    <source>
        <dbReference type="Pfam" id="PF01298"/>
    </source>
</evidence>
<dbReference type="OrthoDB" id="8607152at2"/>
<comment type="subcellular location">
    <subcellularLocation>
        <location evidence="1">Cell outer membrane</location>
    </subcellularLocation>
</comment>
<gene>
    <name evidence="4" type="ORF">NCTC12742_00417</name>
</gene>
<dbReference type="Gene3D" id="2.40.160.90">
    <property type="match status" value="1"/>
</dbReference>
<dbReference type="EMBL" id="LR134533">
    <property type="protein sequence ID" value="VEJ49898.1"/>
    <property type="molecule type" value="Genomic_DNA"/>
</dbReference>
<evidence type="ECO:0000256" key="2">
    <source>
        <dbReference type="SAM" id="SignalP"/>
    </source>
</evidence>
<dbReference type="PROSITE" id="PS51257">
    <property type="entry name" value="PROKAR_LIPOPROTEIN"/>
    <property type="match status" value="1"/>
</dbReference>
<organism evidence="4 5">
    <name type="scientific">Neisseria weaveri</name>
    <dbReference type="NCBI Taxonomy" id="28091"/>
    <lineage>
        <taxon>Bacteria</taxon>
        <taxon>Pseudomonadati</taxon>
        <taxon>Pseudomonadota</taxon>
        <taxon>Betaproteobacteria</taxon>
        <taxon>Neisseriales</taxon>
        <taxon>Neisseriaceae</taxon>
        <taxon>Neisseria</taxon>
    </lineage>
</organism>
<accession>A0A448VJG6</accession>
<name>A0A448VJG6_9NEIS</name>
<keyword evidence="5" id="KW-1185">Reference proteome</keyword>
<feature type="domain" description="Transferrin-binding protein B C-lobe/N-lobe beta-barrel" evidence="3">
    <location>
        <begin position="87"/>
        <end position="197"/>
    </location>
</feature>
<feature type="chain" id="PRO_5019467065" description="Transferrin-binding protein B C-lobe/N-lobe beta-barrel domain-containing protein" evidence="2">
    <location>
        <begin position="23"/>
        <end position="198"/>
    </location>
</feature>
<dbReference type="InterPro" id="IPR001677">
    <property type="entry name" value="TbpB_B_D"/>
</dbReference>
<evidence type="ECO:0000256" key="1">
    <source>
        <dbReference type="ARBA" id="ARBA00004442"/>
    </source>
</evidence>
<dbReference type="STRING" id="28091.SAMEA3174300_01097"/>
<reference evidence="4 5" key="1">
    <citation type="submission" date="2018-12" db="EMBL/GenBank/DDBJ databases">
        <authorList>
            <consortium name="Pathogen Informatics"/>
        </authorList>
    </citation>
    <scope>NUCLEOTIDE SEQUENCE [LARGE SCALE GENOMIC DNA]</scope>
    <source>
        <strain evidence="4 5">NCTC12742</strain>
    </source>
</reference>